<proteinExistence type="predicted"/>
<dbReference type="EMBL" id="UINC01124023">
    <property type="protein sequence ID" value="SVD00884.1"/>
    <property type="molecule type" value="Genomic_DNA"/>
</dbReference>
<feature type="non-terminal residue" evidence="1">
    <location>
        <position position="36"/>
    </location>
</feature>
<evidence type="ECO:0000313" key="1">
    <source>
        <dbReference type="EMBL" id="SVD00884.1"/>
    </source>
</evidence>
<dbReference type="AlphaFoldDB" id="A0A382RT61"/>
<protein>
    <submittedName>
        <fullName evidence="1">Uncharacterized protein</fullName>
    </submittedName>
</protein>
<gene>
    <name evidence="1" type="ORF">METZ01_LOCUS353738</name>
</gene>
<name>A0A382RT61_9ZZZZ</name>
<accession>A0A382RT61</accession>
<organism evidence="1">
    <name type="scientific">marine metagenome</name>
    <dbReference type="NCBI Taxonomy" id="408172"/>
    <lineage>
        <taxon>unclassified sequences</taxon>
        <taxon>metagenomes</taxon>
        <taxon>ecological metagenomes</taxon>
    </lineage>
</organism>
<reference evidence="1" key="1">
    <citation type="submission" date="2018-05" db="EMBL/GenBank/DDBJ databases">
        <authorList>
            <person name="Lanie J.A."/>
            <person name="Ng W.-L."/>
            <person name="Kazmierczak K.M."/>
            <person name="Andrzejewski T.M."/>
            <person name="Davidsen T.M."/>
            <person name="Wayne K.J."/>
            <person name="Tettelin H."/>
            <person name="Glass J.I."/>
            <person name="Rusch D."/>
            <person name="Podicherti R."/>
            <person name="Tsui H.-C.T."/>
            <person name="Winkler M.E."/>
        </authorList>
    </citation>
    <scope>NUCLEOTIDE SEQUENCE</scope>
</reference>
<sequence length="36" mass="4026">MLVSSLDMAHFVARGFLRLDAVVPEEINQAFLHALN</sequence>